<keyword evidence="1" id="KW-0812">Transmembrane</keyword>
<evidence type="ECO:0000313" key="3">
    <source>
        <dbReference type="Proteomes" id="UP000276215"/>
    </source>
</evidence>
<keyword evidence="3" id="KW-1185">Reference proteome</keyword>
<gene>
    <name evidence="2" type="ORF">L873DRAFT_869996</name>
</gene>
<keyword evidence="1" id="KW-1133">Transmembrane helix</keyword>
<evidence type="ECO:0000313" key="2">
    <source>
        <dbReference type="EMBL" id="RPA88730.1"/>
    </source>
</evidence>
<feature type="transmembrane region" description="Helical" evidence="1">
    <location>
        <begin position="91"/>
        <end position="111"/>
    </location>
</feature>
<accession>A0A3N4IWX8</accession>
<organism evidence="2 3">
    <name type="scientific">Choiromyces venosus 120613-1</name>
    <dbReference type="NCBI Taxonomy" id="1336337"/>
    <lineage>
        <taxon>Eukaryota</taxon>
        <taxon>Fungi</taxon>
        <taxon>Dikarya</taxon>
        <taxon>Ascomycota</taxon>
        <taxon>Pezizomycotina</taxon>
        <taxon>Pezizomycetes</taxon>
        <taxon>Pezizales</taxon>
        <taxon>Tuberaceae</taxon>
        <taxon>Choiromyces</taxon>
    </lineage>
</organism>
<protein>
    <submittedName>
        <fullName evidence="2">Uncharacterized protein</fullName>
    </submittedName>
</protein>
<reference evidence="2 3" key="1">
    <citation type="journal article" date="2018" name="Nat. Ecol. Evol.">
        <title>Pezizomycetes genomes reveal the molecular basis of ectomycorrhizal truffle lifestyle.</title>
        <authorList>
            <person name="Murat C."/>
            <person name="Payen T."/>
            <person name="Noel B."/>
            <person name="Kuo A."/>
            <person name="Morin E."/>
            <person name="Chen J."/>
            <person name="Kohler A."/>
            <person name="Krizsan K."/>
            <person name="Balestrini R."/>
            <person name="Da Silva C."/>
            <person name="Montanini B."/>
            <person name="Hainaut M."/>
            <person name="Levati E."/>
            <person name="Barry K.W."/>
            <person name="Belfiori B."/>
            <person name="Cichocki N."/>
            <person name="Clum A."/>
            <person name="Dockter R.B."/>
            <person name="Fauchery L."/>
            <person name="Guy J."/>
            <person name="Iotti M."/>
            <person name="Le Tacon F."/>
            <person name="Lindquist E.A."/>
            <person name="Lipzen A."/>
            <person name="Malagnac F."/>
            <person name="Mello A."/>
            <person name="Molinier V."/>
            <person name="Miyauchi S."/>
            <person name="Poulain J."/>
            <person name="Riccioni C."/>
            <person name="Rubini A."/>
            <person name="Sitrit Y."/>
            <person name="Splivallo R."/>
            <person name="Traeger S."/>
            <person name="Wang M."/>
            <person name="Zifcakova L."/>
            <person name="Wipf D."/>
            <person name="Zambonelli A."/>
            <person name="Paolocci F."/>
            <person name="Nowrousian M."/>
            <person name="Ottonello S."/>
            <person name="Baldrian P."/>
            <person name="Spatafora J.W."/>
            <person name="Henrissat B."/>
            <person name="Nagy L.G."/>
            <person name="Aury J.M."/>
            <person name="Wincker P."/>
            <person name="Grigoriev I.V."/>
            <person name="Bonfante P."/>
            <person name="Martin F.M."/>
        </authorList>
    </citation>
    <scope>NUCLEOTIDE SEQUENCE [LARGE SCALE GENOMIC DNA]</scope>
    <source>
        <strain evidence="2 3">120613-1</strain>
    </source>
</reference>
<name>A0A3N4IWX8_9PEZI</name>
<feature type="transmembrane region" description="Helical" evidence="1">
    <location>
        <begin position="7"/>
        <end position="29"/>
    </location>
</feature>
<feature type="transmembrane region" description="Helical" evidence="1">
    <location>
        <begin position="68"/>
        <end position="85"/>
    </location>
</feature>
<evidence type="ECO:0000256" key="1">
    <source>
        <dbReference type="SAM" id="Phobius"/>
    </source>
</evidence>
<feature type="transmembrane region" description="Helical" evidence="1">
    <location>
        <begin position="41"/>
        <end position="61"/>
    </location>
</feature>
<dbReference type="Proteomes" id="UP000276215">
    <property type="component" value="Unassembled WGS sequence"/>
</dbReference>
<dbReference type="EMBL" id="ML120693">
    <property type="protein sequence ID" value="RPA88730.1"/>
    <property type="molecule type" value="Genomic_DNA"/>
</dbReference>
<dbReference type="AlphaFoldDB" id="A0A3N4IWX8"/>
<sequence length="112" mass="13205">MIVPSLLIFFPSSLLPVPLLYFISFFPVFSSFPVSPWQFRYFLISNVYFLLATPILPYFILFSGLFPFCHLGGVTTVVVPLSFYFNSFLDFPFFFSFSIFHFLFPLYCFFFI</sequence>
<keyword evidence="1" id="KW-0472">Membrane</keyword>
<proteinExistence type="predicted"/>